<dbReference type="Pfam" id="PF04028">
    <property type="entry name" value="DUF374"/>
    <property type="match status" value="1"/>
</dbReference>
<evidence type="ECO:0000259" key="1">
    <source>
        <dbReference type="Pfam" id="PF04028"/>
    </source>
</evidence>
<dbReference type="Proteomes" id="UP000320672">
    <property type="component" value="Chromosome"/>
</dbReference>
<sequence>MHDDPRQSLKANEERYIYAVLHAHQVSAIMDSEPGTGAMVSRSNDGQMIVPALRVRGCVPIRGSSRRQGQDKGGRAALQAMIDHVVGGKPAYLAVDGPRGPRGRVHKGIAMLARQADAAVITIAPVPSRRWILTRAWDRLQIPKPLAKIDAYFGPPLRIKPEESLEDFCMRIQSDLAQLEAEHDPQEYAAATAK</sequence>
<evidence type="ECO:0000313" key="3">
    <source>
        <dbReference type="Proteomes" id="UP000320672"/>
    </source>
</evidence>
<dbReference type="OrthoDB" id="9810508at2"/>
<organism evidence="2 3">
    <name type="scientific">Roseimaritima multifibrata</name>
    <dbReference type="NCBI Taxonomy" id="1930274"/>
    <lineage>
        <taxon>Bacteria</taxon>
        <taxon>Pseudomonadati</taxon>
        <taxon>Planctomycetota</taxon>
        <taxon>Planctomycetia</taxon>
        <taxon>Pirellulales</taxon>
        <taxon>Pirellulaceae</taxon>
        <taxon>Roseimaritima</taxon>
    </lineage>
</organism>
<keyword evidence="3" id="KW-1185">Reference proteome</keyword>
<name>A0A517MPB7_9BACT</name>
<protein>
    <recommendedName>
        <fullName evidence="1">DUF374 domain-containing protein</fullName>
    </recommendedName>
</protein>
<proteinExistence type="predicted"/>
<dbReference type="AlphaFoldDB" id="A0A517MPB7"/>
<accession>A0A517MPB7</accession>
<evidence type="ECO:0000313" key="2">
    <source>
        <dbReference type="EMBL" id="QDS96720.1"/>
    </source>
</evidence>
<dbReference type="RefSeq" id="WP_145354807.1">
    <property type="nucleotide sequence ID" value="NZ_CP036262.1"/>
</dbReference>
<dbReference type="KEGG" id="rml:FF011L_55320"/>
<dbReference type="InterPro" id="IPR007172">
    <property type="entry name" value="DUF374"/>
</dbReference>
<gene>
    <name evidence="2" type="ORF">FF011L_55320</name>
</gene>
<dbReference type="EMBL" id="CP036262">
    <property type="protein sequence ID" value="QDS96720.1"/>
    <property type="molecule type" value="Genomic_DNA"/>
</dbReference>
<reference evidence="2 3" key="1">
    <citation type="submission" date="2019-02" db="EMBL/GenBank/DDBJ databases">
        <title>Deep-cultivation of Planctomycetes and their phenomic and genomic characterization uncovers novel biology.</title>
        <authorList>
            <person name="Wiegand S."/>
            <person name="Jogler M."/>
            <person name="Boedeker C."/>
            <person name="Pinto D."/>
            <person name="Vollmers J."/>
            <person name="Rivas-Marin E."/>
            <person name="Kohn T."/>
            <person name="Peeters S.H."/>
            <person name="Heuer A."/>
            <person name="Rast P."/>
            <person name="Oberbeckmann S."/>
            <person name="Bunk B."/>
            <person name="Jeske O."/>
            <person name="Meyerdierks A."/>
            <person name="Storesund J.E."/>
            <person name="Kallscheuer N."/>
            <person name="Luecker S."/>
            <person name="Lage O.M."/>
            <person name="Pohl T."/>
            <person name="Merkel B.J."/>
            <person name="Hornburger P."/>
            <person name="Mueller R.-W."/>
            <person name="Bruemmer F."/>
            <person name="Labrenz M."/>
            <person name="Spormann A.M."/>
            <person name="Op den Camp H."/>
            <person name="Overmann J."/>
            <person name="Amann R."/>
            <person name="Jetten M.S.M."/>
            <person name="Mascher T."/>
            <person name="Medema M.H."/>
            <person name="Devos D.P."/>
            <person name="Kaster A.-K."/>
            <person name="Ovreas L."/>
            <person name="Rohde M."/>
            <person name="Galperin M.Y."/>
            <person name="Jogler C."/>
        </authorList>
    </citation>
    <scope>NUCLEOTIDE SEQUENCE [LARGE SCALE GENOMIC DNA]</scope>
    <source>
        <strain evidence="2 3">FF011L</strain>
    </source>
</reference>
<feature type="domain" description="DUF374" evidence="1">
    <location>
        <begin position="33"/>
        <end position="102"/>
    </location>
</feature>